<sequence>MPHRRRLFTVLAASTVLALAAAPAAQAADKRLAGNDRYETAAAVSQAFEGAQYAPVFLATGENFPDALAAAAAAGADQSRVLLTGRYTLPAATLAELKAREPLGVYIVGGTSSVSAEVETSLERLGYSTLRLSGEDRYDTSAVVAQILFDDPDTVFLATGENYPDALSGAAAAGSIGAPVLLVRPNSLPEPIRAALTDEFLPLKPSRFIVLGDEKAVSGAVLDQIKALGFQGATFERLAGADRYATAVAVGRRFFPTSTSAVLAVGDNFPDALAAGPFAAETGAPLLLTQKTTTPAATQAELDRRQPTDRVYVGAAQPS</sequence>
<keyword evidence="4" id="KW-1185">Reference proteome</keyword>
<organism evidence="3 4">
    <name type="scientific">Kineococcus endophyticus</name>
    <dbReference type="NCBI Taxonomy" id="1181883"/>
    <lineage>
        <taxon>Bacteria</taxon>
        <taxon>Bacillati</taxon>
        <taxon>Actinomycetota</taxon>
        <taxon>Actinomycetes</taxon>
        <taxon>Kineosporiales</taxon>
        <taxon>Kineosporiaceae</taxon>
        <taxon>Kineococcus</taxon>
    </lineage>
</organism>
<comment type="caution">
    <text evidence="3">The sequence shown here is derived from an EMBL/GenBank/DDBJ whole genome shotgun (WGS) entry which is preliminary data.</text>
</comment>
<dbReference type="Gene3D" id="3.40.50.12090">
    <property type="match status" value="1"/>
</dbReference>
<dbReference type="Proteomes" id="UP001555826">
    <property type="component" value="Unassembled WGS sequence"/>
</dbReference>
<reference evidence="3 4" key="1">
    <citation type="submission" date="2024-07" db="EMBL/GenBank/DDBJ databases">
        <authorList>
            <person name="Thanompreechachai J."/>
            <person name="Duangmal K."/>
        </authorList>
    </citation>
    <scope>NUCLEOTIDE SEQUENCE [LARGE SCALE GENOMIC DNA]</scope>
    <source>
        <strain evidence="3 4">KCTC 19886</strain>
    </source>
</reference>
<dbReference type="Pfam" id="PF04122">
    <property type="entry name" value="CW_binding_2"/>
    <property type="match status" value="3"/>
</dbReference>
<evidence type="ECO:0000313" key="4">
    <source>
        <dbReference type="Proteomes" id="UP001555826"/>
    </source>
</evidence>
<dbReference type="InterPro" id="IPR051922">
    <property type="entry name" value="Bact_Sporulation_Assoc"/>
</dbReference>
<dbReference type="PROSITE" id="PS51318">
    <property type="entry name" value="TAT"/>
    <property type="match status" value="1"/>
</dbReference>
<accession>A0ABV3P4H7</accession>
<feature type="region of interest" description="Disordered" evidence="1">
    <location>
        <begin position="294"/>
        <end position="319"/>
    </location>
</feature>
<evidence type="ECO:0000256" key="1">
    <source>
        <dbReference type="SAM" id="MobiDB-lite"/>
    </source>
</evidence>
<protein>
    <submittedName>
        <fullName evidence="3">Cell wall-binding repeat-containing protein</fullName>
    </submittedName>
</protein>
<evidence type="ECO:0000256" key="2">
    <source>
        <dbReference type="SAM" id="SignalP"/>
    </source>
</evidence>
<gene>
    <name evidence="3" type="ORF">AB1207_07235</name>
</gene>
<evidence type="ECO:0000313" key="3">
    <source>
        <dbReference type="EMBL" id="MEW9264534.1"/>
    </source>
</evidence>
<feature type="chain" id="PRO_5046278492" evidence="2">
    <location>
        <begin position="28"/>
        <end position="319"/>
    </location>
</feature>
<keyword evidence="2" id="KW-0732">Signal</keyword>
<dbReference type="InterPro" id="IPR007253">
    <property type="entry name" value="Cell_wall-bd_2"/>
</dbReference>
<dbReference type="RefSeq" id="WP_367637272.1">
    <property type="nucleotide sequence ID" value="NZ_JBFNQN010000004.1"/>
</dbReference>
<name>A0ABV3P4H7_9ACTN</name>
<dbReference type="EMBL" id="JBFNQN010000004">
    <property type="protein sequence ID" value="MEW9264534.1"/>
    <property type="molecule type" value="Genomic_DNA"/>
</dbReference>
<dbReference type="PANTHER" id="PTHR30032">
    <property type="entry name" value="N-ACETYLMURAMOYL-L-ALANINE AMIDASE-RELATED"/>
    <property type="match status" value="1"/>
</dbReference>
<dbReference type="InterPro" id="IPR006311">
    <property type="entry name" value="TAT_signal"/>
</dbReference>
<feature type="signal peptide" evidence="2">
    <location>
        <begin position="1"/>
        <end position="27"/>
    </location>
</feature>
<dbReference type="PANTHER" id="PTHR30032:SF4">
    <property type="entry name" value="AMIDASE ENHANCER"/>
    <property type="match status" value="1"/>
</dbReference>
<proteinExistence type="predicted"/>